<evidence type="ECO:0000256" key="3">
    <source>
        <dbReference type="ARBA" id="ARBA00022448"/>
    </source>
</evidence>
<dbReference type="GO" id="GO:0045893">
    <property type="term" value="P:positive regulation of DNA-templated transcription"/>
    <property type="evidence" value="ECO:0007669"/>
    <property type="project" value="TreeGrafter"/>
</dbReference>
<dbReference type="InterPro" id="IPR011502">
    <property type="entry name" value="Nucleoporin_Nup85"/>
</dbReference>
<keyword evidence="6 9" id="KW-0811">Translocation</keyword>
<keyword evidence="4 9" id="KW-0509">mRNA transport</keyword>
<dbReference type="GO" id="GO:0006606">
    <property type="term" value="P:protein import into nucleus"/>
    <property type="evidence" value="ECO:0007669"/>
    <property type="project" value="TreeGrafter"/>
</dbReference>
<keyword evidence="8 9" id="KW-0539">Nucleus</keyword>
<dbReference type="EMBL" id="KZ988928">
    <property type="protein sequence ID" value="RKP11419.1"/>
    <property type="molecule type" value="Genomic_DNA"/>
</dbReference>
<dbReference type="PANTHER" id="PTHR13373">
    <property type="entry name" value="FROUNT PROTEIN-RELATED"/>
    <property type="match status" value="1"/>
</dbReference>
<organism evidence="11 12">
    <name type="scientific">Piptocephalis cylindrospora</name>
    <dbReference type="NCBI Taxonomy" id="1907219"/>
    <lineage>
        <taxon>Eukaryota</taxon>
        <taxon>Fungi</taxon>
        <taxon>Fungi incertae sedis</taxon>
        <taxon>Zoopagomycota</taxon>
        <taxon>Zoopagomycotina</taxon>
        <taxon>Zoopagomycetes</taxon>
        <taxon>Zoopagales</taxon>
        <taxon>Piptocephalidaceae</taxon>
        <taxon>Piptocephalis</taxon>
    </lineage>
</organism>
<reference evidence="12" key="1">
    <citation type="journal article" date="2018" name="Nat. Microbiol.">
        <title>Leveraging single-cell genomics to expand the fungal tree of life.</title>
        <authorList>
            <person name="Ahrendt S.R."/>
            <person name="Quandt C.A."/>
            <person name="Ciobanu D."/>
            <person name="Clum A."/>
            <person name="Salamov A."/>
            <person name="Andreopoulos B."/>
            <person name="Cheng J.F."/>
            <person name="Woyke T."/>
            <person name="Pelin A."/>
            <person name="Henrissat B."/>
            <person name="Reynolds N.K."/>
            <person name="Benny G.L."/>
            <person name="Smith M.E."/>
            <person name="James T.Y."/>
            <person name="Grigoriev I.V."/>
        </authorList>
    </citation>
    <scope>NUCLEOTIDE SEQUENCE [LARGE SCALE GENOMIC DNA]</scope>
</reference>
<dbReference type="AlphaFoldDB" id="A0A4V1IXK9"/>
<evidence type="ECO:0000256" key="9">
    <source>
        <dbReference type="RuleBase" id="RU365073"/>
    </source>
</evidence>
<keyword evidence="12" id="KW-1185">Reference proteome</keyword>
<evidence type="ECO:0000256" key="7">
    <source>
        <dbReference type="ARBA" id="ARBA00023132"/>
    </source>
</evidence>
<evidence type="ECO:0000313" key="12">
    <source>
        <dbReference type="Proteomes" id="UP000267251"/>
    </source>
</evidence>
<comment type="subunit">
    <text evidence="9">Component of the nuclear pore complex (NPC).</text>
</comment>
<evidence type="ECO:0000256" key="2">
    <source>
        <dbReference type="ARBA" id="ARBA00005573"/>
    </source>
</evidence>
<comment type="function">
    <text evidence="9">Functions as a component of the nuclear pore complex (NPC).</text>
</comment>
<comment type="similarity">
    <text evidence="2 9">Belongs to the nucleoporin Nup85 family.</text>
</comment>
<keyword evidence="5 9" id="KW-0653">Protein transport</keyword>
<evidence type="ECO:0000313" key="11">
    <source>
        <dbReference type="EMBL" id="RKP11419.1"/>
    </source>
</evidence>
<keyword evidence="9" id="KW-0472">Membrane</keyword>
<evidence type="ECO:0000256" key="5">
    <source>
        <dbReference type="ARBA" id="ARBA00022927"/>
    </source>
</evidence>
<dbReference type="Proteomes" id="UP000267251">
    <property type="component" value="Unassembled WGS sequence"/>
</dbReference>
<name>A0A4V1IXK9_9FUNG</name>
<dbReference type="GO" id="GO:0017056">
    <property type="term" value="F:structural constituent of nuclear pore"/>
    <property type="evidence" value="ECO:0007669"/>
    <property type="project" value="TreeGrafter"/>
</dbReference>
<gene>
    <name evidence="11" type="ORF">BJ684DRAFT_22018</name>
</gene>
<evidence type="ECO:0000256" key="8">
    <source>
        <dbReference type="ARBA" id="ARBA00023242"/>
    </source>
</evidence>
<dbReference type="GO" id="GO:0006406">
    <property type="term" value="P:mRNA export from nucleus"/>
    <property type="evidence" value="ECO:0007669"/>
    <property type="project" value="TreeGrafter"/>
</dbReference>
<dbReference type="Pfam" id="PF07575">
    <property type="entry name" value="Nucleopor_Nup85"/>
    <property type="match status" value="1"/>
</dbReference>
<evidence type="ECO:0000256" key="4">
    <source>
        <dbReference type="ARBA" id="ARBA00022816"/>
    </source>
</evidence>
<keyword evidence="7 9" id="KW-0906">Nuclear pore complex</keyword>
<keyword evidence="3 9" id="KW-0813">Transport</keyword>
<feature type="region of interest" description="Disordered" evidence="10">
    <location>
        <begin position="65"/>
        <end position="87"/>
    </location>
</feature>
<evidence type="ECO:0000256" key="10">
    <source>
        <dbReference type="SAM" id="MobiDB-lite"/>
    </source>
</evidence>
<dbReference type="GO" id="GO:0031080">
    <property type="term" value="C:nuclear pore outer ring"/>
    <property type="evidence" value="ECO:0007669"/>
    <property type="project" value="TreeGrafter"/>
</dbReference>
<proteinExistence type="inferred from homology"/>
<sequence>MLPLITEGSAIFRQSLRLEGPSTSLFATTARHLEKNIQGLADKYSKAIGRHLAFLLSEQEEMAMMEESHESTLESGGSEDGSDYPESKELTDLNNQIFIAKGRRLLWGFAAALYLIPPTEPVGPGLAQWQISCSPGKVRRVLDQSAQITSSIDWKVYEKMALLCLLSELTDSLQTYQGGGSDHNVARALLALLQNRPSLEKSHSRSDFADKWRMWLKSVVAEKERLRSIDITYPFRLLDILSGDARAILEASRTWSEAYVALAYHSDPSADALSLRPLGRKCMQAFGLADTAKTLEEAEEEEEEESETFLDCVRALIEGRFILAMEGCKVMDGWMGAHLADLFARRGYLEDPRLRRQQGQGEVTLRQYFIMDYATELWNAQDTWEVSGTYFGECGALGKAHLQELITTVPVRTEAQLVRILDFCVKYNLRHQYREILRVWGMRLFRQGRPIPAIDRLAQADCGDIVNEIIRDVFNRCVRQENCSTEEETLVPISKRLPVNLQIQDEGMNKRKGLEKRFPAFRTLLNYQRFQKLMATDGVNTESARLLSSLLTSPYTPSTAIRRLYAQLVAFLEKDHCK</sequence>
<accession>A0A4V1IXK9</accession>
<evidence type="ECO:0000256" key="1">
    <source>
        <dbReference type="ARBA" id="ARBA00004567"/>
    </source>
</evidence>
<protein>
    <recommendedName>
        <fullName evidence="9">Nuclear pore complex protein Nup85</fullName>
    </recommendedName>
</protein>
<dbReference type="GO" id="GO:0031965">
    <property type="term" value="C:nuclear membrane"/>
    <property type="evidence" value="ECO:0007669"/>
    <property type="project" value="UniProtKB-UniRule"/>
</dbReference>
<dbReference type="OrthoDB" id="17644at2759"/>
<comment type="subcellular location">
    <subcellularLocation>
        <location evidence="1 9">Nucleus</location>
        <location evidence="1 9">Nuclear pore complex</location>
    </subcellularLocation>
</comment>
<dbReference type="PANTHER" id="PTHR13373:SF21">
    <property type="entry name" value="NUCLEAR PORE COMPLEX PROTEIN NUP85"/>
    <property type="match status" value="1"/>
</dbReference>
<evidence type="ECO:0000256" key="6">
    <source>
        <dbReference type="ARBA" id="ARBA00023010"/>
    </source>
</evidence>